<proteinExistence type="predicted"/>
<evidence type="ECO:0000256" key="3">
    <source>
        <dbReference type="ARBA" id="ARBA00023163"/>
    </source>
</evidence>
<feature type="domain" description="HTH tetR-type" evidence="5">
    <location>
        <begin position="21"/>
        <end position="81"/>
    </location>
</feature>
<dbReference type="EMBL" id="BMJQ01000003">
    <property type="protein sequence ID" value="GGF09715.1"/>
    <property type="molecule type" value="Genomic_DNA"/>
</dbReference>
<dbReference type="Gene3D" id="1.10.357.10">
    <property type="entry name" value="Tetracycline Repressor, domain 2"/>
    <property type="match status" value="1"/>
</dbReference>
<gene>
    <name evidence="6" type="ORF">GCM10011611_14040</name>
</gene>
<dbReference type="InterPro" id="IPR036271">
    <property type="entry name" value="Tet_transcr_reg_TetR-rel_C_sf"/>
</dbReference>
<keyword evidence="2 4" id="KW-0238">DNA-binding</keyword>
<organism evidence="6 7">
    <name type="scientific">Aliidongia dinghuensis</name>
    <dbReference type="NCBI Taxonomy" id="1867774"/>
    <lineage>
        <taxon>Bacteria</taxon>
        <taxon>Pseudomonadati</taxon>
        <taxon>Pseudomonadota</taxon>
        <taxon>Alphaproteobacteria</taxon>
        <taxon>Rhodospirillales</taxon>
        <taxon>Dongiaceae</taxon>
        <taxon>Aliidongia</taxon>
    </lineage>
</organism>
<dbReference type="PRINTS" id="PR00455">
    <property type="entry name" value="HTHTETR"/>
</dbReference>
<dbReference type="SUPFAM" id="SSF48498">
    <property type="entry name" value="Tetracyclin repressor-like, C-terminal domain"/>
    <property type="match status" value="1"/>
</dbReference>
<dbReference type="InterPro" id="IPR009057">
    <property type="entry name" value="Homeodomain-like_sf"/>
</dbReference>
<reference evidence="6" key="1">
    <citation type="journal article" date="2014" name="Int. J. Syst. Evol. Microbiol.">
        <title>Complete genome sequence of Corynebacterium casei LMG S-19264T (=DSM 44701T), isolated from a smear-ripened cheese.</title>
        <authorList>
            <consortium name="US DOE Joint Genome Institute (JGI-PGF)"/>
            <person name="Walter F."/>
            <person name="Albersmeier A."/>
            <person name="Kalinowski J."/>
            <person name="Ruckert C."/>
        </authorList>
    </citation>
    <scope>NUCLEOTIDE SEQUENCE</scope>
    <source>
        <strain evidence="6">CGMCC 1.15725</strain>
    </source>
</reference>
<dbReference type="InterPro" id="IPR001647">
    <property type="entry name" value="HTH_TetR"/>
</dbReference>
<dbReference type="PROSITE" id="PS50977">
    <property type="entry name" value="HTH_TETR_2"/>
    <property type="match status" value="1"/>
</dbReference>
<keyword evidence="1" id="KW-0805">Transcription regulation</keyword>
<evidence type="ECO:0000256" key="4">
    <source>
        <dbReference type="PROSITE-ProRule" id="PRU00335"/>
    </source>
</evidence>
<accession>A0A8J2YRI5</accession>
<evidence type="ECO:0000256" key="2">
    <source>
        <dbReference type="ARBA" id="ARBA00023125"/>
    </source>
</evidence>
<dbReference type="Pfam" id="PF00440">
    <property type="entry name" value="TetR_N"/>
    <property type="match status" value="1"/>
</dbReference>
<reference evidence="6" key="2">
    <citation type="submission" date="2020-09" db="EMBL/GenBank/DDBJ databases">
        <authorList>
            <person name="Sun Q."/>
            <person name="Zhou Y."/>
        </authorList>
    </citation>
    <scope>NUCLEOTIDE SEQUENCE</scope>
    <source>
        <strain evidence="6">CGMCC 1.15725</strain>
    </source>
</reference>
<name>A0A8J2YRI5_9PROT</name>
<dbReference type="AlphaFoldDB" id="A0A8J2YRI5"/>
<dbReference type="PANTHER" id="PTHR47506">
    <property type="entry name" value="TRANSCRIPTIONAL REGULATORY PROTEIN"/>
    <property type="match status" value="1"/>
</dbReference>
<dbReference type="SUPFAM" id="SSF46689">
    <property type="entry name" value="Homeodomain-like"/>
    <property type="match status" value="1"/>
</dbReference>
<evidence type="ECO:0000259" key="5">
    <source>
        <dbReference type="PROSITE" id="PS50977"/>
    </source>
</evidence>
<dbReference type="Proteomes" id="UP000646365">
    <property type="component" value="Unassembled WGS sequence"/>
</dbReference>
<protein>
    <submittedName>
        <fullName evidence="6">TetR family transcriptional regulator</fullName>
    </submittedName>
</protein>
<comment type="caution">
    <text evidence="6">The sequence shown here is derived from an EMBL/GenBank/DDBJ whole genome shotgun (WGS) entry which is preliminary data.</text>
</comment>
<sequence length="213" mass="22868">MSVSRKLAPEAPSADKLADKLSARERILNVASELFYHQGVRAVGIDTIIAAAGVAKMSLYRAFPSKDDLVAAYLERRNLEFWERWDRTVAAYPDDPRAQLEALLDAITRRTVSEAYRGCPFLNTATEFPGSALPADAVIRAHKHRVNERLRAMAEGAGVRDPQTLADQLQLVIDGAYTAGQALGADGPAKALASAGRVLIAAALGDVPTKTTA</sequence>
<evidence type="ECO:0000313" key="6">
    <source>
        <dbReference type="EMBL" id="GGF09715.1"/>
    </source>
</evidence>
<dbReference type="GO" id="GO:0003677">
    <property type="term" value="F:DNA binding"/>
    <property type="evidence" value="ECO:0007669"/>
    <property type="project" value="UniProtKB-UniRule"/>
</dbReference>
<evidence type="ECO:0000313" key="7">
    <source>
        <dbReference type="Proteomes" id="UP000646365"/>
    </source>
</evidence>
<evidence type="ECO:0000256" key="1">
    <source>
        <dbReference type="ARBA" id="ARBA00023015"/>
    </source>
</evidence>
<feature type="DNA-binding region" description="H-T-H motif" evidence="4">
    <location>
        <begin position="44"/>
        <end position="63"/>
    </location>
</feature>
<keyword evidence="7" id="KW-1185">Reference proteome</keyword>
<dbReference type="PANTHER" id="PTHR47506:SF1">
    <property type="entry name" value="HTH-TYPE TRANSCRIPTIONAL REGULATOR YJDC"/>
    <property type="match status" value="1"/>
</dbReference>
<dbReference type="RefSeq" id="WP_189043974.1">
    <property type="nucleotide sequence ID" value="NZ_BMJQ01000003.1"/>
</dbReference>
<keyword evidence="3" id="KW-0804">Transcription</keyword>